<protein>
    <submittedName>
        <fullName evidence="1">Uncharacterized protein</fullName>
    </submittedName>
</protein>
<name>A0ACD5BYP3_9SPHI</name>
<dbReference type="EMBL" id="CP151087">
    <property type="protein sequence ID" value="WZN54691.1"/>
    <property type="molecule type" value="Genomic_DNA"/>
</dbReference>
<keyword evidence="2" id="KW-1185">Reference proteome</keyword>
<accession>A0ACD5BYP3</accession>
<organism evidence="1 2">
    <name type="scientific">Sphingobacterium thalpophilum</name>
    <dbReference type="NCBI Taxonomy" id="259"/>
    <lineage>
        <taxon>Bacteria</taxon>
        <taxon>Pseudomonadati</taxon>
        <taxon>Bacteroidota</taxon>
        <taxon>Sphingobacteriia</taxon>
        <taxon>Sphingobacteriales</taxon>
        <taxon>Sphingobacteriaceae</taxon>
        <taxon>Sphingobacterium</taxon>
    </lineage>
</organism>
<dbReference type="Proteomes" id="UP001485301">
    <property type="component" value="Chromosome"/>
</dbReference>
<gene>
    <name evidence="1" type="ORF">AACH28_18895</name>
</gene>
<reference evidence="1" key="1">
    <citation type="submission" date="2024-04" db="EMBL/GenBank/DDBJ databases">
        <title>Complete genome sequence of Sphingobacterium thalpophiium BAA-1094.</title>
        <authorList>
            <person name="Adaikpoh B.I."/>
        </authorList>
    </citation>
    <scope>NUCLEOTIDE SEQUENCE</scope>
    <source>
        <strain evidence="1">BAA-1094</strain>
    </source>
</reference>
<evidence type="ECO:0000313" key="1">
    <source>
        <dbReference type="EMBL" id="WZN54691.1"/>
    </source>
</evidence>
<sequence length="73" mass="7924">MTIINNNEMASVLLLNPHRISRRGAPAIFSTLVKGLAGSLEQYKIGTRVQRQSAKQNIGQAAPRLCRCAIGYG</sequence>
<proteinExistence type="predicted"/>
<evidence type="ECO:0000313" key="2">
    <source>
        <dbReference type="Proteomes" id="UP001485301"/>
    </source>
</evidence>